<dbReference type="PANTHER" id="PTHR11485">
    <property type="entry name" value="TRANSFERRIN"/>
    <property type="match status" value="1"/>
</dbReference>
<evidence type="ECO:0000256" key="5">
    <source>
        <dbReference type="PIRSR" id="PIRSR002549-3"/>
    </source>
</evidence>
<feature type="signal peptide" evidence="7">
    <location>
        <begin position="1"/>
        <end position="24"/>
    </location>
</feature>
<keyword evidence="3 5" id="KW-0479">Metal-binding</keyword>
<reference evidence="9" key="1">
    <citation type="journal article" date="2018" name="J. Econ. Entomol.">
        <title>Transferrin Family Genes in the Brown Planthopper, Nilaparvata lugens (Hemiptera: Delphacidae) in Response to Three Insecticides.</title>
        <authorList>
            <person name="Wu S.F."/>
            <person name="Li J."/>
            <person name="Zhang Y."/>
            <person name="Gao C.F."/>
        </authorList>
    </citation>
    <scope>NUCLEOTIDE SEQUENCE</scope>
</reference>
<dbReference type="PROSITE" id="PS00207">
    <property type="entry name" value="TRANSFERRIN_LIKE_3"/>
    <property type="match status" value="1"/>
</dbReference>
<accession>A0A2Z5BV72</accession>
<comment type="similarity">
    <text evidence="3">Belongs to the transferrin family.</text>
</comment>
<dbReference type="SUPFAM" id="SSF53850">
    <property type="entry name" value="Periplasmic binding protein-like II"/>
    <property type="match status" value="2"/>
</dbReference>
<evidence type="ECO:0000256" key="7">
    <source>
        <dbReference type="SAM" id="SignalP"/>
    </source>
</evidence>
<keyword evidence="2 6" id="KW-1015">Disulfide bond</keyword>
<dbReference type="PROSITE" id="PS51408">
    <property type="entry name" value="TRANSFERRIN_LIKE_4"/>
    <property type="match status" value="2"/>
</dbReference>
<dbReference type="PIRSF" id="PIRSF002549">
    <property type="entry name" value="Transferrin"/>
    <property type="match status" value="1"/>
</dbReference>
<dbReference type="GO" id="GO:0005615">
    <property type="term" value="C:extracellular space"/>
    <property type="evidence" value="ECO:0007669"/>
    <property type="project" value="InterPro"/>
</dbReference>
<dbReference type="Gene3D" id="3.40.190.10">
    <property type="entry name" value="Periplasmic binding protein-like II"/>
    <property type="match status" value="4"/>
</dbReference>
<evidence type="ECO:0000259" key="8">
    <source>
        <dbReference type="PROSITE" id="PS51408"/>
    </source>
</evidence>
<dbReference type="PROSITE" id="PS00205">
    <property type="entry name" value="TRANSFERRIN_LIKE_1"/>
    <property type="match status" value="1"/>
</dbReference>
<feature type="binding site" evidence="5">
    <location>
        <position position="95"/>
    </location>
    <ligand>
        <name>Fe(3+)</name>
        <dbReference type="ChEBI" id="CHEBI:29034"/>
        <label>1</label>
    </ligand>
</feature>
<feature type="chain" id="PRO_5016314906" description="Transferrin" evidence="7">
    <location>
        <begin position="25"/>
        <end position="694"/>
    </location>
</feature>
<feature type="disulfide bond" evidence="6">
    <location>
        <begin position="55"/>
        <end position="71"/>
    </location>
</feature>
<gene>
    <name evidence="9" type="primary">Tsf1</name>
</gene>
<feature type="binding site" evidence="4">
    <location>
        <position position="158"/>
    </location>
    <ligand>
        <name>hydrogencarbonate</name>
        <dbReference type="ChEBI" id="CHEBI:17544"/>
        <label>1</label>
    </ligand>
</feature>
<feature type="domain" description="Transferrin-like" evidence="8">
    <location>
        <begin position="395"/>
        <end position="690"/>
    </location>
</feature>
<dbReference type="GO" id="GO:0005769">
    <property type="term" value="C:early endosome"/>
    <property type="evidence" value="ECO:0007669"/>
    <property type="project" value="TreeGrafter"/>
</dbReference>
<dbReference type="Pfam" id="PF00405">
    <property type="entry name" value="Transferrin"/>
    <property type="match status" value="3"/>
</dbReference>
<feature type="binding site" evidence="5">
    <location>
        <position position="242"/>
    </location>
    <ligand>
        <name>Fe(3+)</name>
        <dbReference type="ChEBI" id="CHEBI:29034"/>
        <label>1</label>
    </ligand>
</feature>
<sequence>MGLSAKRLLMQSLAVLLVAACVTAIPRPHHHDGDPERKPGTPTRLCVPDTAYKGCLKMVEQGATVGVHMECVMARDRLECLEKIENHKADWGAVDPEDMFIAANLGDQYLSIFKEIRTKEEQELEFRYEAVAVVHKDLEISNLEQLRGLRSCHTGVGRNVGYKIPITKLSKMGLLGAMDDTSVSPRENELKALSNFFSKACIVGKWSPDEETNQRLKSKYSNLCALCESPAKCDYPDVNSGYEGALHCLTKGDGQIAWTKTYFVKKVFGMSYGNNPATTTDVKAEDYAYLCPDGSKKPLTGPSPCTWAARPWQGYMANTEITGAKSELIKLKEDITKLNDLGESNHADWISTVLHLNEKTLAVNNKGPYSPKQYLEKAKYYDVIERDVMKPKREARMCVVGDAEKAKCMDLQRAAFSRDIRPSFACVVKTTVDDCLKAVHNKEADFYSMNAGYLEKAESEYALEPILTETVMAADSHATNYTQYMVAVVKRSSNAKFMPSAQRGCISKPGQAAYALPLAVIMDKMDITAKSCQRPNIFSQFFKAGVMESENPMKCLESSQGDMAIVTYEEAKMADDALPGQFEILCDEEKRNSLVDLPNFHKCSMGKIPTRMIVANKDMKQVDKDDAMFALLSASEFFKKNPHIFKMFGEYSGMNNVLFTNSATGMENSKTAKEARDAIENYRKVTAESSRCSA</sequence>
<feature type="binding site" evidence="4">
    <location>
        <position position="154"/>
    </location>
    <ligand>
        <name>hydrogencarbonate</name>
        <dbReference type="ChEBI" id="CHEBI:17544"/>
        <label>1</label>
    </ligand>
</feature>
<evidence type="ECO:0000256" key="3">
    <source>
        <dbReference type="PIRNR" id="PIRNR002549"/>
    </source>
</evidence>
<comment type="function">
    <text evidence="3">Transferrins are iron binding transport proteins which bind Fe(3+) ion in association with the binding of an anion, usually bicarbonate.</text>
</comment>
<dbReference type="EMBL" id="MF627744">
    <property type="protein sequence ID" value="AXA98484.1"/>
    <property type="molecule type" value="mRNA"/>
</dbReference>
<dbReference type="SMART" id="SM00094">
    <property type="entry name" value="TR_FER"/>
    <property type="match status" value="2"/>
</dbReference>
<keyword evidence="7" id="KW-0732">Signal</keyword>
<evidence type="ECO:0000256" key="4">
    <source>
        <dbReference type="PIRSR" id="PIRSR002549-2"/>
    </source>
</evidence>
<proteinExistence type="evidence at transcript level"/>
<dbReference type="PROSITE" id="PS51257">
    <property type="entry name" value="PROKAR_LIPOPROTEIN"/>
    <property type="match status" value="1"/>
</dbReference>
<feature type="disulfide bond" evidence="6">
    <location>
        <begin position="408"/>
        <end position="426"/>
    </location>
</feature>
<dbReference type="GO" id="GO:0046872">
    <property type="term" value="F:metal ion binding"/>
    <property type="evidence" value="ECO:0007669"/>
    <property type="project" value="UniProtKB-KW"/>
</dbReference>
<keyword evidence="3" id="KW-0813">Transport</keyword>
<dbReference type="GO" id="GO:0055037">
    <property type="term" value="C:recycling endosome"/>
    <property type="evidence" value="ECO:0007669"/>
    <property type="project" value="TreeGrafter"/>
</dbReference>
<feature type="binding site" evidence="4">
    <location>
        <position position="161"/>
    </location>
    <ligand>
        <name>hydrogencarbonate</name>
        <dbReference type="ChEBI" id="CHEBI:17544"/>
        <label>1</label>
    </ligand>
</feature>
<dbReference type="OrthoDB" id="5914301at2759"/>
<keyword evidence="3" id="KW-0410">Iron transport</keyword>
<feature type="disulfide bond" evidence="6">
    <location>
        <begin position="152"/>
        <end position="248"/>
    </location>
</feature>
<feature type="disulfide bond" evidence="6">
    <location>
        <begin position="398"/>
        <end position="435"/>
    </location>
</feature>
<feature type="binding site" evidence="4">
    <location>
        <position position="512"/>
    </location>
    <ligand>
        <name>hydrogencarbonate</name>
        <dbReference type="ChEBI" id="CHEBI:17544"/>
        <label>1</label>
    </ligand>
</feature>
<evidence type="ECO:0000256" key="1">
    <source>
        <dbReference type="ARBA" id="ARBA00022737"/>
    </source>
</evidence>
<dbReference type="PANTHER" id="PTHR11485:SF57">
    <property type="entry name" value="TRANSFERRIN"/>
    <property type="match status" value="1"/>
</dbReference>
<evidence type="ECO:0000256" key="2">
    <source>
        <dbReference type="ARBA" id="ARBA00023157"/>
    </source>
</evidence>
<dbReference type="AlphaFoldDB" id="A0A2Z5BV72"/>
<dbReference type="GO" id="GO:0005886">
    <property type="term" value="C:plasma membrane"/>
    <property type="evidence" value="ECO:0007669"/>
    <property type="project" value="TreeGrafter"/>
</dbReference>
<feature type="disulfide bond" evidence="6">
    <location>
        <begin position="291"/>
        <end position="305"/>
    </location>
</feature>
<evidence type="ECO:0000256" key="6">
    <source>
        <dbReference type="PIRSR" id="PIRSR002549-4"/>
    </source>
</evidence>
<dbReference type="PRINTS" id="PR00422">
    <property type="entry name" value="TRANSFERRIN"/>
</dbReference>
<dbReference type="CDD" id="cd13529">
    <property type="entry name" value="PBP2_transferrin"/>
    <property type="match status" value="2"/>
</dbReference>
<feature type="domain" description="Transferrin-like" evidence="8">
    <location>
        <begin position="43"/>
        <end position="388"/>
    </location>
</feature>
<organism evidence="9">
    <name type="scientific">Nilaparvata lugens</name>
    <name type="common">Brown planthopper</name>
    <dbReference type="NCBI Taxonomy" id="108931"/>
    <lineage>
        <taxon>Eukaryota</taxon>
        <taxon>Metazoa</taxon>
        <taxon>Ecdysozoa</taxon>
        <taxon>Arthropoda</taxon>
        <taxon>Hexapoda</taxon>
        <taxon>Insecta</taxon>
        <taxon>Pterygota</taxon>
        <taxon>Neoptera</taxon>
        <taxon>Paraneoptera</taxon>
        <taxon>Hemiptera</taxon>
        <taxon>Auchenorrhyncha</taxon>
        <taxon>Fulgoroidea</taxon>
        <taxon>Delphacidae</taxon>
        <taxon>Delphacinae</taxon>
        <taxon>Nilaparvata</taxon>
    </lineage>
</organism>
<name>A0A2Z5BV72_NILLU</name>
<keyword evidence="1" id="KW-0677">Repeat</keyword>
<dbReference type="GO" id="GO:0006826">
    <property type="term" value="P:iron ion transport"/>
    <property type="evidence" value="ECO:0007669"/>
    <property type="project" value="UniProtKB-KW"/>
</dbReference>
<evidence type="ECO:0000313" key="9">
    <source>
        <dbReference type="EMBL" id="AXA98484.1"/>
    </source>
</evidence>
<feature type="disulfide bond" evidence="6">
    <location>
        <begin position="201"/>
        <end position="227"/>
    </location>
</feature>
<dbReference type="InterPro" id="IPR018195">
    <property type="entry name" value="Transferrin_Fe_BS"/>
</dbReference>
<feature type="binding site" evidence="5">
    <location>
        <position position="128"/>
    </location>
    <ligand>
        <name>Fe(3+)</name>
        <dbReference type="ChEBI" id="CHEBI:29034"/>
        <label>1</label>
    </ligand>
</feature>
<keyword evidence="3 5" id="KW-0408">Iron</keyword>
<dbReference type="InterPro" id="IPR001156">
    <property type="entry name" value="Transferrin-like_dom"/>
</dbReference>
<keyword evidence="3" id="KW-0406">Ion transport</keyword>
<feature type="disulfide bond" evidence="6">
    <location>
        <begin position="224"/>
        <end position="233"/>
    </location>
</feature>
<dbReference type="InterPro" id="IPR016357">
    <property type="entry name" value="Transferrin"/>
</dbReference>
<protein>
    <recommendedName>
        <fullName evidence="3">Transferrin</fullName>
    </recommendedName>
</protein>